<accession>A0ABR1YNY8</accession>
<feature type="signal peptide" evidence="1">
    <location>
        <begin position="1"/>
        <end position="23"/>
    </location>
</feature>
<evidence type="ECO:0000256" key="1">
    <source>
        <dbReference type="SAM" id="SignalP"/>
    </source>
</evidence>
<protein>
    <recommendedName>
        <fullName evidence="4">Alpha/beta hydrolase</fullName>
    </recommendedName>
</protein>
<dbReference type="InterPro" id="IPR029058">
    <property type="entry name" value="AB_hydrolase_fold"/>
</dbReference>
<dbReference type="Proteomes" id="UP001492380">
    <property type="component" value="Unassembled WGS sequence"/>
</dbReference>
<organism evidence="2 3">
    <name type="scientific">Phyllosticta capitalensis</name>
    <dbReference type="NCBI Taxonomy" id="121624"/>
    <lineage>
        <taxon>Eukaryota</taxon>
        <taxon>Fungi</taxon>
        <taxon>Dikarya</taxon>
        <taxon>Ascomycota</taxon>
        <taxon>Pezizomycotina</taxon>
        <taxon>Dothideomycetes</taxon>
        <taxon>Dothideomycetes incertae sedis</taxon>
        <taxon>Botryosphaeriales</taxon>
        <taxon>Phyllostictaceae</taxon>
        <taxon>Phyllosticta</taxon>
    </lineage>
</organism>
<evidence type="ECO:0000313" key="3">
    <source>
        <dbReference type="Proteomes" id="UP001492380"/>
    </source>
</evidence>
<keyword evidence="1" id="KW-0732">Signal</keyword>
<proteinExistence type="predicted"/>
<feature type="chain" id="PRO_5047521956" description="Alpha/beta hydrolase" evidence="1">
    <location>
        <begin position="24"/>
        <end position="451"/>
    </location>
</feature>
<comment type="caution">
    <text evidence="2">The sequence shown here is derived from an EMBL/GenBank/DDBJ whole genome shotgun (WGS) entry which is preliminary data.</text>
</comment>
<dbReference type="EMBL" id="JBBWRZ010000006">
    <property type="protein sequence ID" value="KAK8233949.1"/>
    <property type="molecule type" value="Genomic_DNA"/>
</dbReference>
<reference evidence="2 3" key="1">
    <citation type="submission" date="2024-04" db="EMBL/GenBank/DDBJ databases">
        <title>Phyllosticta paracitricarpa is synonymous to the EU quarantine fungus P. citricarpa based on phylogenomic analyses.</title>
        <authorList>
            <consortium name="Lawrence Berkeley National Laboratory"/>
            <person name="Van Ingen-Buijs V.A."/>
            <person name="Van Westerhoven A.C."/>
            <person name="Haridas S."/>
            <person name="Skiadas P."/>
            <person name="Martin F."/>
            <person name="Groenewald J.Z."/>
            <person name="Crous P.W."/>
            <person name="Seidl M.F."/>
        </authorList>
    </citation>
    <scope>NUCLEOTIDE SEQUENCE [LARGE SCALE GENOMIC DNA]</scope>
    <source>
        <strain evidence="2 3">CBS 123374</strain>
    </source>
</reference>
<dbReference type="Gene3D" id="3.40.50.1820">
    <property type="entry name" value="alpha/beta hydrolase"/>
    <property type="match status" value="1"/>
</dbReference>
<gene>
    <name evidence="2" type="ORF">HDK90DRAFT_511723</name>
</gene>
<evidence type="ECO:0000313" key="2">
    <source>
        <dbReference type="EMBL" id="KAK8233949.1"/>
    </source>
</evidence>
<evidence type="ECO:0008006" key="4">
    <source>
        <dbReference type="Google" id="ProtNLM"/>
    </source>
</evidence>
<sequence length="451" mass="48291">MFSFRQAALAALLTIDNVFLAQASTLPAAQLVDMGGGVVGGLHRPVNTGNAKAGLAVYVMHAEQDYLSFYACTELAARGYTVFCANNAASKSGYMSDLDFEEMLENAALGVSYLRNQTDVNQVVLLGHSGGGAMMSAYQNIAENGLSACNCPEKIYPCSDALANLPPADGVVLMDANLGISSMFMLSLNPAIEDETTGMKINSSLNLFSPANGWTANGANYTDAFIREFQHKVATRMNGLVAHAEQRLAVIEAGNGTYADDEPLTIPDSMYTGNNNKLFTQDVRLFSHTQHAWPLLHKNGSASTQIVRSVRVPSGVTSLASSYLQGAVKTTIRRFLGIFALRVDASTFSYNASSLSGIQWNSSHMVPIAAVQGIKVPLLTMGMTGHYEYLNAEKVYLASGSNDTSIAFVEGANHDTSTCTECETYPGEYGNTTKTAFDFVAGWLGKEGRFV</sequence>
<dbReference type="SUPFAM" id="SSF53474">
    <property type="entry name" value="alpha/beta-Hydrolases"/>
    <property type="match status" value="1"/>
</dbReference>
<name>A0ABR1YNY8_9PEZI</name>
<keyword evidence="3" id="KW-1185">Reference proteome</keyword>